<gene>
    <name evidence="1" type="ORF">SAMN02583745_01971</name>
</gene>
<name>A0A1I0DG34_9GAMM</name>
<dbReference type="Proteomes" id="UP000242642">
    <property type="component" value="Unassembled WGS sequence"/>
</dbReference>
<accession>A0A1I0DG34</accession>
<dbReference type="RefSeq" id="WP_281241271.1">
    <property type="nucleotide sequence ID" value="NZ_FOHV01000016.1"/>
</dbReference>
<dbReference type="AlphaFoldDB" id="A0A1I0DG34"/>
<reference evidence="2" key="1">
    <citation type="submission" date="2016-10" db="EMBL/GenBank/DDBJ databases">
        <authorList>
            <person name="Varghese N."/>
            <person name="Submissions S."/>
        </authorList>
    </citation>
    <scope>NUCLEOTIDE SEQUENCE [LARGE SCALE GENOMIC DNA]</scope>
    <source>
        <strain evidence="2">DSM 18579</strain>
    </source>
</reference>
<keyword evidence="2" id="KW-1185">Reference proteome</keyword>
<protein>
    <submittedName>
        <fullName evidence="1">Uncharacterized protein</fullName>
    </submittedName>
</protein>
<dbReference type="EMBL" id="FOHV01000016">
    <property type="protein sequence ID" value="SET31331.1"/>
    <property type="molecule type" value="Genomic_DNA"/>
</dbReference>
<evidence type="ECO:0000313" key="1">
    <source>
        <dbReference type="EMBL" id="SET31331.1"/>
    </source>
</evidence>
<proteinExistence type="predicted"/>
<organism evidence="1 2">
    <name type="scientific">Thorsellia anophelis DSM 18579</name>
    <dbReference type="NCBI Taxonomy" id="1123402"/>
    <lineage>
        <taxon>Bacteria</taxon>
        <taxon>Pseudomonadati</taxon>
        <taxon>Pseudomonadota</taxon>
        <taxon>Gammaproteobacteria</taxon>
        <taxon>Enterobacterales</taxon>
        <taxon>Thorselliaceae</taxon>
        <taxon>Thorsellia</taxon>
    </lineage>
</organism>
<evidence type="ECO:0000313" key="2">
    <source>
        <dbReference type="Proteomes" id="UP000242642"/>
    </source>
</evidence>
<sequence length="42" mass="4672">MTLYLNCLRSVFERQILDALMDTLAKAFSPEASVSEALVPEV</sequence>